<comment type="similarity">
    <text evidence="3 10">Belongs to the RFT1 family.</text>
</comment>
<dbReference type="Proteomes" id="UP001161017">
    <property type="component" value="Unassembled WGS sequence"/>
</dbReference>
<keyword evidence="4 10" id="KW-0812">Transmembrane</keyword>
<dbReference type="PANTHER" id="PTHR13117:SF5">
    <property type="entry name" value="PROTEIN RFT1 HOMOLOG"/>
    <property type="match status" value="1"/>
</dbReference>
<feature type="transmembrane region" description="Helical" evidence="10">
    <location>
        <begin position="106"/>
        <end position="125"/>
    </location>
</feature>
<evidence type="ECO:0000256" key="10">
    <source>
        <dbReference type="RuleBase" id="RU365067"/>
    </source>
</evidence>
<evidence type="ECO:0000256" key="3">
    <source>
        <dbReference type="ARBA" id="ARBA00010288"/>
    </source>
</evidence>
<feature type="transmembrane region" description="Helical" evidence="10">
    <location>
        <begin position="347"/>
        <end position="371"/>
    </location>
</feature>
<sequence>MPPSVLARSARGASFLILLQIGSRALTFIVNQVLLRYLSPDFLGAATQLELFSVSTLYFSRESIRVALQRQRHDAPQPPSQNADSKKGDEIAEAGNVDRVQEAINLSYLAIGLGSVLTFVFQWLYKRNADPAVLSIPYIQGSLQLYALATIIELFHEPLFALAQQQMLYGTRASAEMQATFLRCIVTCSTAIYASHSDLNVGVLPFAIGQLSYAILLILAYLYGLLPALNSAALSIFPRRPRSKDSQVFPPDLLRLSFTLYTQSIFKQLLTSGDAYLIALLTTLPSQGAYALASNYGGLLARILFQPIEEFSRSLLARLLPPKLPPREASLQASQAATNKARLEQAVAYLTTILHLYFLLSILLICWAGPLTPLLLHTIAGARWSDTEAPSVLNVYCVYLPFLACNGLLEAYVSAVATPAQLRQQSIWMVGSSALFGVTGWLVLGVWGMGAKGLVIVNAVVMLGRIWWSGSFMKRDLAERGGGMIFAVSKGEADKAEVLDVSRVLPHSVAFMMATTGQLVLMYGGVGMGMRDLAKVGALLGVLGSVFLYSERHFLLQAWRLFNPPQEEEEKNKPQSQTAHDEEAKKTK</sequence>
<feature type="compositionally biased region" description="Basic and acidic residues" evidence="11">
    <location>
        <begin position="579"/>
        <end position="588"/>
    </location>
</feature>
<evidence type="ECO:0000256" key="4">
    <source>
        <dbReference type="ARBA" id="ARBA00022692"/>
    </source>
</evidence>
<organism evidence="12 13">
    <name type="scientific">Ramalina farinacea</name>
    <dbReference type="NCBI Taxonomy" id="258253"/>
    <lineage>
        <taxon>Eukaryota</taxon>
        <taxon>Fungi</taxon>
        <taxon>Dikarya</taxon>
        <taxon>Ascomycota</taxon>
        <taxon>Pezizomycotina</taxon>
        <taxon>Lecanoromycetes</taxon>
        <taxon>OSLEUM clade</taxon>
        <taxon>Lecanoromycetidae</taxon>
        <taxon>Lecanorales</taxon>
        <taxon>Lecanorineae</taxon>
        <taxon>Ramalinaceae</taxon>
        <taxon>Ramalina</taxon>
    </lineage>
</organism>
<keyword evidence="13" id="KW-1185">Reference proteome</keyword>
<dbReference type="PANTHER" id="PTHR13117">
    <property type="entry name" value="ENDOPLASMIC RETICULUM MULTISPAN TRANSMEMBRANE PROTEIN-RELATED"/>
    <property type="match status" value="1"/>
</dbReference>
<evidence type="ECO:0000256" key="6">
    <source>
        <dbReference type="ARBA" id="ARBA00022989"/>
    </source>
</evidence>
<feature type="transmembrane region" description="Helical" evidence="10">
    <location>
        <begin position="391"/>
        <end position="415"/>
    </location>
</feature>
<comment type="caution">
    <text evidence="12">The sequence shown here is derived from an EMBL/GenBank/DDBJ whole genome shotgun (WGS) entry which is preliminary data.</text>
</comment>
<comment type="caution">
    <text evidence="10">Lacks conserved residue(s) required for the propagation of feature annotation.</text>
</comment>
<name>A0AA43TXF2_9LECA</name>
<evidence type="ECO:0000313" key="13">
    <source>
        <dbReference type="Proteomes" id="UP001161017"/>
    </source>
</evidence>
<evidence type="ECO:0000256" key="5">
    <source>
        <dbReference type="ARBA" id="ARBA00022824"/>
    </source>
</evidence>
<dbReference type="InterPro" id="IPR007594">
    <property type="entry name" value="RFT1"/>
</dbReference>
<gene>
    <name evidence="12" type="primary">RFT1</name>
    <name evidence="12" type="ORF">OHK93_001174</name>
</gene>
<feature type="transmembrane region" description="Helical" evidence="10">
    <location>
        <begin position="214"/>
        <end position="237"/>
    </location>
</feature>
<evidence type="ECO:0000256" key="2">
    <source>
        <dbReference type="ARBA" id="ARBA00004922"/>
    </source>
</evidence>
<keyword evidence="5 10" id="KW-0256">Endoplasmic reticulum</keyword>
<dbReference type="EMBL" id="JAPUFD010000010">
    <property type="protein sequence ID" value="MDI1489975.1"/>
    <property type="molecule type" value="Genomic_DNA"/>
</dbReference>
<proteinExistence type="inferred from homology"/>
<dbReference type="AlphaFoldDB" id="A0AA43TXF2"/>
<protein>
    <recommendedName>
        <fullName evidence="8 10">Man(5)GlcNAc(2)-PP-dolichol translocation protein RFT1</fullName>
    </recommendedName>
</protein>
<dbReference type="Pfam" id="PF04506">
    <property type="entry name" value="Rft-1"/>
    <property type="match status" value="1"/>
</dbReference>
<comment type="pathway">
    <text evidence="2">Protein modification; protein glycosylation.</text>
</comment>
<evidence type="ECO:0000256" key="7">
    <source>
        <dbReference type="ARBA" id="ARBA00023136"/>
    </source>
</evidence>
<evidence type="ECO:0000256" key="8">
    <source>
        <dbReference type="ARBA" id="ARBA00044793"/>
    </source>
</evidence>
<dbReference type="GO" id="GO:0034203">
    <property type="term" value="P:glycolipid translocation"/>
    <property type="evidence" value="ECO:0007669"/>
    <property type="project" value="TreeGrafter"/>
</dbReference>
<evidence type="ECO:0000256" key="1">
    <source>
        <dbReference type="ARBA" id="ARBA00004477"/>
    </source>
</evidence>
<comment type="function">
    <text evidence="9 10">Intramembrane glycolipid transporter that operates in the biosynthetic pathway of dolichol-linked oligosaccharides, the glycan precursors employed in protein asparagine (N)-glycosylation. The sequential addition of sugars to dolichol pyrophosphate produces dolichol-linked oligosaccharides containing fourteen sugars, including two GlcNAcs, nine mannoses and three glucoses. Once assembled, the oligosaccharide is transferred from the lipid to nascent proteins by oligosaccharyltransferases. The assembly of dolichol-linked oligosaccharides begins on the cytosolic side of the endoplasmic reticulum membrane and finishes in its lumen. RFT1 could mediate the translocation of the cytosolically oriented intermediate DolPP-GlcNAc2Man5, produced by ALG11, into the ER lumen where dolichol-linked oligosaccharides assembly continues. However, the intramembrane lipid transporter activity could not be confirmed in vitro.</text>
</comment>
<reference evidence="12" key="1">
    <citation type="journal article" date="2023" name="Genome Biol. Evol.">
        <title>First Whole Genome Sequence and Flow Cytometry Genome Size Data for the Lichen-Forming Fungus Ramalina farinacea (Ascomycota).</title>
        <authorList>
            <person name="Llewellyn T."/>
            <person name="Mian S."/>
            <person name="Hill R."/>
            <person name="Leitch I.J."/>
            <person name="Gaya E."/>
        </authorList>
    </citation>
    <scope>NUCLEOTIDE SEQUENCE</scope>
    <source>
        <strain evidence="12">LIQ254RAFAR</strain>
    </source>
</reference>
<feature type="transmembrane region" description="Helical" evidence="10">
    <location>
        <begin position="427"/>
        <end position="447"/>
    </location>
</feature>
<comment type="subcellular location">
    <subcellularLocation>
        <location evidence="1 10">Endoplasmic reticulum membrane</location>
        <topology evidence="1 10">Multi-pass membrane protein</topology>
    </subcellularLocation>
</comment>
<keyword evidence="10" id="KW-0813">Transport</keyword>
<dbReference type="GO" id="GO:0005789">
    <property type="term" value="C:endoplasmic reticulum membrane"/>
    <property type="evidence" value="ECO:0007669"/>
    <property type="project" value="UniProtKB-SubCell"/>
</dbReference>
<accession>A0AA43TXF2</accession>
<keyword evidence="6 10" id="KW-1133">Transmembrane helix</keyword>
<dbReference type="GO" id="GO:0006488">
    <property type="term" value="P:dolichol-linked oligosaccharide biosynthetic process"/>
    <property type="evidence" value="ECO:0007669"/>
    <property type="project" value="InterPro"/>
</dbReference>
<feature type="region of interest" description="Disordered" evidence="11">
    <location>
        <begin position="565"/>
        <end position="588"/>
    </location>
</feature>
<feature type="transmembrane region" description="Helical" evidence="10">
    <location>
        <begin position="12"/>
        <end position="30"/>
    </location>
</feature>
<evidence type="ECO:0000313" key="12">
    <source>
        <dbReference type="EMBL" id="MDI1489975.1"/>
    </source>
</evidence>
<evidence type="ECO:0000256" key="9">
    <source>
        <dbReference type="ARBA" id="ARBA00045912"/>
    </source>
</evidence>
<feature type="transmembrane region" description="Helical" evidence="10">
    <location>
        <begin position="509"/>
        <end position="527"/>
    </location>
</feature>
<evidence type="ECO:0000256" key="11">
    <source>
        <dbReference type="SAM" id="MobiDB-lite"/>
    </source>
</evidence>
<keyword evidence="7 10" id="KW-0472">Membrane</keyword>